<accession>A0A8R1V5L9</accession>
<sequence>MEYTIPFNADSMAANIVDTLREITDATLSSCIVGAEETCRLLKEHIKSEELNDVLKALDRFEVDEVNCKDAKNLRSLTISIDQLCAQKEELSSLAHDVSPDLIEKVNEFCHILKKTDGKVVEYALKDMTVATGLYHVFIKEQCQQVCSSLAQGMTILCEYSKSIAAFLVESPLLMNVVSRLENSRADSLCDYHISLLNLIPAVLSSDFPPPIDIIQYLNKNLCSKLWRYTANGYNNALKTLSQIYRWRMDGMEEEEGVIQSLKLDSDPNIGAKLTEFNLRNPDQYQFELLEGIFNNKELVNAIFYKNDIPVLMHICCQHLLNEEDMNVKRSILKLFIAAGKNELTDTQTLMVVSGCDMTDPLVQDAYNAMNI</sequence>
<dbReference type="AlphaFoldDB" id="A0A8R1V5L9"/>
<evidence type="ECO:0000313" key="2">
    <source>
        <dbReference type="Proteomes" id="UP000005239"/>
    </source>
</evidence>
<evidence type="ECO:0000313" key="1">
    <source>
        <dbReference type="EnsemblMetazoa" id="PPA47338.1"/>
    </source>
</evidence>
<reference evidence="2" key="1">
    <citation type="journal article" date="2008" name="Nat. Genet.">
        <title>The Pristionchus pacificus genome provides a unique perspective on nematode lifestyle and parasitism.</title>
        <authorList>
            <person name="Dieterich C."/>
            <person name="Clifton S.W."/>
            <person name="Schuster L.N."/>
            <person name="Chinwalla A."/>
            <person name="Delehaunty K."/>
            <person name="Dinkelacker I."/>
            <person name="Fulton L."/>
            <person name="Fulton R."/>
            <person name="Godfrey J."/>
            <person name="Minx P."/>
            <person name="Mitreva M."/>
            <person name="Roeseler W."/>
            <person name="Tian H."/>
            <person name="Witte H."/>
            <person name="Yang S.P."/>
            <person name="Wilson R.K."/>
            <person name="Sommer R.J."/>
        </authorList>
    </citation>
    <scope>NUCLEOTIDE SEQUENCE [LARGE SCALE GENOMIC DNA]</scope>
    <source>
        <strain evidence="2">PS312</strain>
    </source>
</reference>
<keyword evidence="2" id="KW-1185">Reference proteome</keyword>
<reference evidence="1" key="2">
    <citation type="submission" date="2022-06" db="UniProtKB">
        <authorList>
            <consortium name="EnsemblMetazoa"/>
        </authorList>
    </citation>
    <scope>IDENTIFICATION</scope>
    <source>
        <strain evidence="1">PS312</strain>
    </source>
</reference>
<dbReference type="OrthoDB" id="445362at2759"/>
<dbReference type="EnsemblMetazoa" id="PPA47338.1">
    <property type="protein sequence ID" value="PPA47338.1"/>
    <property type="gene ID" value="WBGene00305959"/>
</dbReference>
<dbReference type="Proteomes" id="UP000005239">
    <property type="component" value="Unassembled WGS sequence"/>
</dbReference>
<name>A0A8R1V5L9_PRIPA</name>
<gene>
    <name evidence="1" type="primary">WBGene00305959</name>
</gene>
<protein>
    <submittedName>
        <fullName evidence="1">Uncharacterized protein</fullName>
    </submittedName>
</protein>
<proteinExistence type="predicted"/>
<organism evidence="1 2">
    <name type="scientific">Pristionchus pacificus</name>
    <name type="common">Parasitic nematode worm</name>
    <dbReference type="NCBI Taxonomy" id="54126"/>
    <lineage>
        <taxon>Eukaryota</taxon>
        <taxon>Metazoa</taxon>
        <taxon>Ecdysozoa</taxon>
        <taxon>Nematoda</taxon>
        <taxon>Chromadorea</taxon>
        <taxon>Rhabditida</taxon>
        <taxon>Rhabditina</taxon>
        <taxon>Diplogasteromorpha</taxon>
        <taxon>Diplogasteroidea</taxon>
        <taxon>Neodiplogasteridae</taxon>
        <taxon>Pristionchus</taxon>
    </lineage>
</organism>